<evidence type="ECO:0000256" key="2">
    <source>
        <dbReference type="ARBA" id="ARBA00023155"/>
    </source>
</evidence>
<feature type="compositionally biased region" description="Polar residues" evidence="5">
    <location>
        <begin position="729"/>
        <end position="745"/>
    </location>
</feature>
<feature type="region of interest" description="Disordered" evidence="5">
    <location>
        <begin position="335"/>
        <end position="361"/>
    </location>
</feature>
<evidence type="ECO:0000313" key="8">
    <source>
        <dbReference type="Proteomes" id="UP001056012"/>
    </source>
</evidence>
<keyword evidence="8" id="KW-1185">Reference proteome</keyword>
<dbReference type="Proteomes" id="UP001056012">
    <property type="component" value="Chromosome 2"/>
</dbReference>
<dbReference type="CDD" id="cd00086">
    <property type="entry name" value="homeodomain"/>
    <property type="match status" value="1"/>
</dbReference>
<keyword evidence="3 4" id="KW-0539">Nucleus</keyword>
<dbReference type="GO" id="GO:0003677">
    <property type="term" value="F:DNA binding"/>
    <property type="evidence" value="ECO:0007669"/>
    <property type="project" value="UniProtKB-UniRule"/>
</dbReference>
<feature type="region of interest" description="Disordered" evidence="5">
    <location>
        <begin position="694"/>
        <end position="747"/>
    </location>
</feature>
<dbReference type="OrthoDB" id="10056939at2759"/>
<evidence type="ECO:0000259" key="6">
    <source>
        <dbReference type="PROSITE" id="PS50071"/>
    </source>
</evidence>
<dbReference type="InterPro" id="IPR001356">
    <property type="entry name" value="HD"/>
</dbReference>
<dbReference type="GO" id="GO:0006355">
    <property type="term" value="P:regulation of DNA-templated transcription"/>
    <property type="evidence" value="ECO:0007669"/>
    <property type="project" value="InterPro"/>
</dbReference>
<evidence type="ECO:0000313" key="7">
    <source>
        <dbReference type="EMBL" id="USP74969.1"/>
    </source>
</evidence>
<protein>
    <recommendedName>
        <fullName evidence="6">Homeobox domain-containing protein</fullName>
    </recommendedName>
</protein>
<keyword evidence="2 4" id="KW-0371">Homeobox</keyword>
<evidence type="ECO:0000256" key="4">
    <source>
        <dbReference type="PROSITE-ProRule" id="PRU00108"/>
    </source>
</evidence>
<dbReference type="InterPro" id="IPR009057">
    <property type="entry name" value="Homeodomain-like_sf"/>
</dbReference>
<comment type="subcellular location">
    <subcellularLocation>
        <location evidence="4">Nucleus</location>
    </subcellularLocation>
</comment>
<organism evidence="7 8">
    <name type="scientific">Curvularia clavata</name>
    <dbReference type="NCBI Taxonomy" id="95742"/>
    <lineage>
        <taxon>Eukaryota</taxon>
        <taxon>Fungi</taxon>
        <taxon>Dikarya</taxon>
        <taxon>Ascomycota</taxon>
        <taxon>Pezizomycotina</taxon>
        <taxon>Dothideomycetes</taxon>
        <taxon>Pleosporomycetidae</taxon>
        <taxon>Pleosporales</taxon>
        <taxon>Pleosporineae</taxon>
        <taxon>Pleosporaceae</taxon>
        <taxon>Curvularia</taxon>
    </lineage>
</organism>
<feature type="compositionally biased region" description="Polar residues" evidence="5">
    <location>
        <begin position="706"/>
        <end position="718"/>
    </location>
</feature>
<dbReference type="PANTHER" id="PTHR11850">
    <property type="entry name" value="HOMEOBOX PROTEIN TRANSCRIPTION FACTORS"/>
    <property type="match status" value="1"/>
</dbReference>
<dbReference type="SMART" id="SM00389">
    <property type="entry name" value="HOX"/>
    <property type="match status" value="1"/>
</dbReference>
<gene>
    <name evidence="7" type="ORF">yc1106_02243</name>
</gene>
<feature type="compositionally biased region" description="Basic residues" evidence="5">
    <location>
        <begin position="118"/>
        <end position="131"/>
    </location>
</feature>
<feature type="DNA-binding region" description="Homeobox" evidence="4">
    <location>
        <begin position="276"/>
        <end position="338"/>
    </location>
</feature>
<sequence length="839" mass="93510">MPAFHQQLDALAAQIDTKVARDAILTPRQPLMDAPAIAFDSPKAASMAKRQNVIYTQQGIIPTYYDLSGPEPGTVVGIVLGSVAGFLLICWLLQSLVNSSRGSGTRTAMAGEEEIVVRRPRRNSHGARSSRRRSEVREISRSPRTSGGRSQVIVEERRQPVRARSIVVEERHRVPGDNVVEVIEEHEDYRERRGTRRYRVFAGDLDLFFSLQNSHTDLSHGFHDGIYADLSEALMAANTASSNFNNHCITEQTFQDFSNNSTASSSPFTPSPAILRPKLGSRFSREVIRTLKDWLAVHQQHPYPSENEMLILQSRTGLNKAQLTNWFANARRRGKVQSVRAGSPKAREKPTSPIDIIQRPGTPAVRSSLNYKDPMQRWVESPPEHEPAAASDIARAMASTSREDGAGGIDHVQSWHSPYARSSASNFVKAAACATQETSECGFCGIVMKTWLERTDHLADHFKSGTTMASWQGDWGFDSFIEPLLETAMPPELIEWERRTLIPMKGSDPSWGTPPNAYELLKVETEFFIQRYFDENGHLPDNDAIQLEACRIIFAAEAVSARCFPGTEKQHQAFQPMRSARESRHFPLKINAKGHLFEHCPMEARLLSFVMEQAQSGSVPNDAQLNNEACQIVRQMEQESSTPSDVFANWVVKGIYSAGNWLSNFKQRALIFDAVETTGISLAAATGAWSGSSWAQVPHPDAVGSASETTNPSQQTQDFFKPLPAFTEDGSTLSSPTTQPNTNGPLRTLLPDDANFYRIFDLDMRRWAASTLSPKNPNCHVPSDEEIQHQARWIMYDGDDPWNQTPADFPVWLSRFKKEVGITTDVEAVDPKDLTASTQ</sequence>
<accession>A0A9Q8Z2V7</accession>
<feature type="compositionally biased region" description="Basic and acidic residues" evidence="5">
    <location>
        <begin position="132"/>
        <end position="141"/>
    </location>
</feature>
<dbReference type="GO" id="GO:0005634">
    <property type="term" value="C:nucleus"/>
    <property type="evidence" value="ECO:0007669"/>
    <property type="project" value="UniProtKB-SubCell"/>
</dbReference>
<dbReference type="VEuPathDB" id="FungiDB:yc1106_02243"/>
<evidence type="ECO:0000256" key="5">
    <source>
        <dbReference type="SAM" id="MobiDB-lite"/>
    </source>
</evidence>
<dbReference type="Gene3D" id="1.10.10.60">
    <property type="entry name" value="Homeodomain-like"/>
    <property type="match status" value="1"/>
</dbReference>
<dbReference type="PROSITE" id="PS50071">
    <property type="entry name" value="HOMEOBOX_2"/>
    <property type="match status" value="1"/>
</dbReference>
<feature type="domain" description="Homeobox" evidence="6">
    <location>
        <begin position="274"/>
        <end position="337"/>
    </location>
</feature>
<reference evidence="7" key="1">
    <citation type="submission" date="2021-12" db="EMBL/GenBank/DDBJ databases">
        <title>Curvularia clavata genome.</title>
        <authorList>
            <person name="Cao Y."/>
        </authorList>
    </citation>
    <scope>NUCLEOTIDE SEQUENCE</scope>
    <source>
        <strain evidence="7">Yc1106</strain>
    </source>
</reference>
<name>A0A9Q8Z2V7_CURCL</name>
<dbReference type="InterPro" id="IPR008422">
    <property type="entry name" value="KN_HD"/>
</dbReference>
<dbReference type="Pfam" id="PF05920">
    <property type="entry name" value="Homeobox_KN"/>
    <property type="match status" value="1"/>
</dbReference>
<evidence type="ECO:0000256" key="1">
    <source>
        <dbReference type="ARBA" id="ARBA00023125"/>
    </source>
</evidence>
<feature type="region of interest" description="Disordered" evidence="5">
    <location>
        <begin position="118"/>
        <end position="155"/>
    </location>
</feature>
<dbReference type="SUPFAM" id="SSF46689">
    <property type="entry name" value="Homeodomain-like"/>
    <property type="match status" value="1"/>
</dbReference>
<proteinExistence type="predicted"/>
<dbReference type="InterPro" id="IPR050224">
    <property type="entry name" value="TALE_homeobox"/>
</dbReference>
<keyword evidence="1 4" id="KW-0238">DNA-binding</keyword>
<dbReference type="AlphaFoldDB" id="A0A9Q8Z2V7"/>
<evidence type="ECO:0000256" key="3">
    <source>
        <dbReference type="ARBA" id="ARBA00023242"/>
    </source>
</evidence>
<dbReference type="EMBL" id="CP089275">
    <property type="protein sequence ID" value="USP74969.1"/>
    <property type="molecule type" value="Genomic_DNA"/>
</dbReference>